<organism evidence="4 5">
    <name type="scientific">Ophiophagus hannah</name>
    <name type="common">King cobra</name>
    <name type="synonym">Naja hannah</name>
    <dbReference type="NCBI Taxonomy" id="8665"/>
    <lineage>
        <taxon>Eukaryota</taxon>
        <taxon>Metazoa</taxon>
        <taxon>Chordata</taxon>
        <taxon>Craniata</taxon>
        <taxon>Vertebrata</taxon>
        <taxon>Euteleostomi</taxon>
        <taxon>Lepidosauria</taxon>
        <taxon>Squamata</taxon>
        <taxon>Bifurcata</taxon>
        <taxon>Unidentata</taxon>
        <taxon>Episquamata</taxon>
        <taxon>Toxicofera</taxon>
        <taxon>Serpentes</taxon>
        <taxon>Colubroidea</taxon>
        <taxon>Elapidae</taxon>
        <taxon>Elapinae</taxon>
        <taxon>Ophiophagus</taxon>
    </lineage>
</organism>
<evidence type="ECO:0000259" key="3">
    <source>
        <dbReference type="PROSITE" id="PS51465"/>
    </source>
</evidence>
<comment type="caution">
    <text evidence="4">The sequence shown here is derived from an EMBL/GenBank/DDBJ whole genome shotgun (WGS) entry which is preliminary data.</text>
</comment>
<dbReference type="InterPro" id="IPR002350">
    <property type="entry name" value="Kazal_dom"/>
</dbReference>
<dbReference type="PANTHER" id="PTHR10913:SF9">
    <property type="entry name" value="FOLLISTATIN-RELATED PROTEIN 4"/>
    <property type="match status" value="1"/>
</dbReference>
<dbReference type="Pfam" id="PF07648">
    <property type="entry name" value="Kazal_2"/>
    <property type="match status" value="1"/>
</dbReference>
<evidence type="ECO:0000313" key="5">
    <source>
        <dbReference type="Proteomes" id="UP000018936"/>
    </source>
</evidence>
<dbReference type="GO" id="GO:0030154">
    <property type="term" value="P:cell differentiation"/>
    <property type="evidence" value="ECO:0007669"/>
    <property type="project" value="TreeGrafter"/>
</dbReference>
<evidence type="ECO:0000256" key="2">
    <source>
        <dbReference type="SAM" id="MobiDB-lite"/>
    </source>
</evidence>
<dbReference type="OrthoDB" id="88467at2759"/>
<feature type="region of interest" description="Disordered" evidence="2">
    <location>
        <begin position="85"/>
        <end position="110"/>
    </location>
</feature>
<dbReference type="SMART" id="SM00280">
    <property type="entry name" value="KAZAL"/>
    <property type="match status" value="1"/>
</dbReference>
<dbReference type="EMBL" id="AZIM01001494">
    <property type="protein sequence ID" value="ETE66726.1"/>
    <property type="molecule type" value="Genomic_DNA"/>
</dbReference>
<feature type="domain" description="Kazal-like" evidence="3">
    <location>
        <begin position="187"/>
        <end position="241"/>
    </location>
</feature>
<evidence type="ECO:0000313" key="4">
    <source>
        <dbReference type="EMBL" id="ETE66726.1"/>
    </source>
</evidence>
<gene>
    <name evidence="4" type="primary">FSTL4</name>
    <name evidence="4" type="ORF">L345_07493</name>
</gene>
<dbReference type="InterPro" id="IPR036058">
    <property type="entry name" value="Kazal_dom_sf"/>
</dbReference>
<dbReference type="InterPro" id="IPR050653">
    <property type="entry name" value="Prot_Inhib_GrowthFact_Antg"/>
</dbReference>
<protein>
    <submittedName>
        <fullName evidence="4">Follistatin-related protein 4</fullName>
    </submittedName>
</protein>
<name>V8NXP6_OPHHA</name>
<dbReference type="PANTHER" id="PTHR10913">
    <property type="entry name" value="FOLLISTATIN-RELATED"/>
    <property type="match status" value="1"/>
</dbReference>
<feature type="compositionally biased region" description="Basic residues" evidence="2">
    <location>
        <begin position="99"/>
        <end position="110"/>
    </location>
</feature>
<dbReference type="GO" id="GO:0005615">
    <property type="term" value="C:extracellular space"/>
    <property type="evidence" value="ECO:0007669"/>
    <property type="project" value="TreeGrafter"/>
</dbReference>
<keyword evidence="1" id="KW-1015">Disulfide bond</keyword>
<dbReference type="GO" id="GO:0030510">
    <property type="term" value="P:regulation of BMP signaling pathway"/>
    <property type="evidence" value="ECO:0007669"/>
    <property type="project" value="TreeGrafter"/>
</dbReference>
<dbReference type="SUPFAM" id="SSF100895">
    <property type="entry name" value="Kazal-type serine protease inhibitors"/>
    <property type="match status" value="1"/>
</dbReference>
<dbReference type="PROSITE" id="PS51465">
    <property type="entry name" value="KAZAL_2"/>
    <property type="match status" value="1"/>
</dbReference>
<reference evidence="4 5" key="1">
    <citation type="journal article" date="2013" name="Proc. Natl. Acad. Sci. U.S.A.">
        <title>The king cobra genome reveals dynamic gene evolution and adaptation in the snake venom system.</title>
        <authorList>
            <person name="Vonk F.J."/>
            <person name="Casewell N.R."/>
            <person name="Henkel C.V."/>
            <person name="Heimberg A.M."/>
            <person name="Jansen H.J."/>
            <person name="McCleary R.J."/>
            <person name="Kerkkamp H.M."/>
            <person name="Vos R.A."/>
            <person name="Guerreiro I."/>
            <person name="Calvete J.J."/>
            <person name="Wuster W."/>
            <person name="Woods A.E."/>
            <person name="Logan J.M."/>
            <person name="Harrison R.A."/>
            <person name="Castoe T.A."/>
            <person name="de Koning A.P."/>
            <person name="Pollock D.D."/>
            <person name="Yandell M."/>
            <person name="Calderon D."/>
            <person name="Renjifo C."/>
            <person name="Currier R.B."/>
            <person name="Salgado D."/>
            <person name="Pla D."/>
            <person name="Sanz L."/>
            <person name="Hyder A.S."/>
            <person name="Ribeiro J.M."/>
            <person name="Arntzen J.W."/>
            <person name="van den Thillart G.E."/>
            <person name="Boetzer M."/>
            <person name="Pirovano W."/>
            <person name="Dirks R.P."/>
            <person name="Spaink H.P."/>
            <person name="Duboule D."/>
            <person name="McGlinn E."/>
            <person name="Kini R.M."/>
            <person name="Richardson M.K."/>
        </authorList>
    </citation>
    <scope>NUCLEOTIDE SEQUENCE</scope>
    <source>
        <tissue evidence="4">Blood</tissue>
    </source>
</reference>
<keyword evidence="5" id="KW-1185">Reference proteome</keyword>
<dbReference type="FunFam" id="3.30.60.30:FF:000007">
    <property type="entry name" value="follistatin-related protein 5 isoform X1"/>
    <property type="match status" value="1"/>
</dbReference>
<accession>V8NXP6</accession>
<evidence type="ECO:0000256" key="1">
    <source>
        <dbReference type="ARBA" id="ARBA00023157"/>
    </source>
</evidence>
<dbReference type="AlphaFoldDB" id="V8NXP6"/>
<dbReference type="CDD" id="cd00104">
    <property type="entry name" value="KAZAL_FS"/>
    <property type="match status" value="1"/>
</dbReference>
<proteinExistence type="predicted"/>
<dbReference type="Gene3D" id="3.30.60.30">
    <property type="match status" value="1"/>
</dbReference>
<dbReference type="Proteomes" id="UP000018936">
    <property type="component" value="Unassembled WGS sequence"/>
</dbReference>
<feature type="non-terminal residue" evidence="4">
    <location>
        <position position="1"/>
    </location>
</feature>
<sequence>MQSKLLSVAHSQYGQWNQEGLKSQEKNVNEAYVDSKGICADVNPCWHSGKIRNDSVPESFEGVEVMAEGKDPGWNVEGEETEVAEENTQNAEHQCSKLPQHKARREKRPMQKIRKRKTLIFCRDRNNSRNAKEPEWSRVETLILTNKSDLLDQPRDSRSMLYGQDGLHASCEKKYCERGSQCIVNKETNQPECRCIDDCKPSYMPVCGSDGKFYENHCELHRASCLQNNKIYIIHNKDCFFKELKALYSVYLFDLHKISARKINIFIAQQRGGRDPEGWVEGIKGTPPDHGMGTPVKCQTGSKRQIPGQTKRDLSFFFSSGQKGNPLAHNLDPFPLQAEDVASCSGQPSIN</sequence>